<feature type="region of interest" description="Disordered" evidence="1">
    <location>
        <begin position="44"/>
        <end position="69"/>
    </location>
</feature>
<reference evidence="3" key="1">
    <citation type="journal article" date="2013" name="Science">
        <title>The Amborella genome and the evolution of flowering plants.</title>
        <authorList>
            <consortium name="Amborella Genome Project"/>
        </authorList>
    </citation>
    <scope>NUCLEOTIDE SEQUENCE [LARGE SCALE GENOMIC DNA]</scope>
</reference>
<evidence type="ECO:0000313" key="2">
    <source>
        <dbReference type="EMBL" id="ERN19592.1"/>
    </source>
</evidence>
<keyword evidence="3" id="KW-1185">Reference proteome</keyword>
<sequence length="95" mass="10611">MAHTEARMATMKQARGGESGGEIGMHQALPANTGASLLGCRSLRKDATEKEPEDISYKNTKEEEPEYTDNIEKANKTSIKLRNLYSKVLNKRRNT</sequence>
<dbReference type="EMBL" id="KI392068">
    <property type="protein sequence ID" value="ERN19592.1"/>
    <property type="molecule type" value="Genomic_DNA"/>
</dbReference>
<gene>
    <name evidence="2" type="ORF">AMTR_s00062p00112320</name>
</gene>
<protein>
    <submittedName>
        <fullName evidence="2">Uncharacterized protein</fullName>
    </submittedName>
</protein>
<accession>U5DDU8</accession>
<organism evidence="2 3">
    <name type="scientific">Amborella trichopoda</name>
    <dbReference type="NCBI Taxonomy" id="13333"/>
    <lineage>
        <taxon>Eukaryota</taxon>
        <taxon>Viridiplantae</taxon>
        <taxon>Streptophyta</taxon>
        <taxon>Embryophyta</taxon>
        <taxon>Tracheophyta</taxon>
        <taxon>Spermatophyta</taxon>
        <taxon>Magnoliopsida</taxon>
        <taxon>Amborellales</taxon>
        <taxon>Amborellaceae</taxon>
        <taxon>Amborella</taxon>
    </lineage>
</organism>
<dbReference type="HOGENOM" id="CLU_2375633_0_0_1"/>
<evidence type="ECO:0000256" key="1">
    <source>
        <dbReference type="SAM" id="MobiDB-lite"/>
    </source>
</evidence>
<name>U5DDU8_AMBTC</name>
<feature type="region of interest" description="Disordered" evidence="1">
    <location>
        <begin position="1"/>
        <end position="30"/>
    </location>
</feature>
<evidence type="ECO:0000313" key="3">
    <source>
        <dbReference type="Proteomes" id="UP000017836"/>
    </source>
</evidence>
<dbReference type="Gramene" id="ERN19592">
    <property type="protein sequence ID" value="ERN19592"/>
    <property type="gene ID" value="AMTR_s00062p00112320"/>
</dbReference>
<proteinExistence type="predicted"/>
<dbReference type="Proteomes" id="UP000017836">
    <property type="component" value="Unassembled WGS sequence"/>
</dbReference>
<dbReference type="AlphaFoldDB" id="U5DDU8"/>
<feature type="compositionally biased region" description="Basic and acidic residues" evidence="1">
    <location>
        <begin position="44"/>
        <end position="62"/>
    </location>
</feature>